<feature type="compositionally biased region" description="Basic and acidic residues" evidence="3">
    <location>
        <begin position="176"/>
        <end position="185"/>
    </location>
</feature>
<proteinExistence type="inferred from homology"/>
<evidence type="ECO:0000259" key="4">
    <source>
        <dbReference type="Pfam" id="PF03763"/>
    </source>
</evidence>
<evidence type="ECO:0000256" key="1">
    <source>
        <dbReference type="ARBA" id="ARBA00005711"/>
    </source>
</evidence>
<feature type="compositionally biased region" description="Polar residues" evidence="3">
    <location>
        <begin position="153"/>
        <end position="175"/>
    </location>
</feature>
<reference evidence="5" key="1">
    <citation type="submission" date="2018-02" db="EMBL/GenBank/DDBJ databases">
        <authorList>
            <person name="Cohen D.B."/>
            <person name="Kent A.D."/>
        </authorList>
    </citation>
    <scope>NUCLEOTIDE SEQUENCE</scope>
</reference>
<evidence type="ECO:0000313" key="5">
    <source>
        <dbReference type="EMBL" id="SPD23632.1"/>
    </source>
</evidence>
<keyword evidence="2" id="KW-0175">Coiled coil</keyword>
<feature type="compositionally biased region" description="Basic and acidic residues" evidence="3">
    <location>
        <begin position="128"/>
        <end position="144"/>
    </location>
</feature>
<dbReference type="PANTHER" id="PTHR31471">
    <property type="entry name" value="OS02G0116800 PROTEIN"/>
    <property type="match status" value="1"/>
</dbReference>
<gene>
    <name evidence="5" type="ORF">FSB_LOCUS51514</name>
</gene>
<feature type="domain" description="Remorin C-terminal" evidence="4">
    <location>
        <begin position="219"/>
        <end position="323"/>
    </location>
</feature>
<organism evidence="5">
    <name type="scientific">Fagus sylvatica</name>
    <name type="common">Beechnut</name>
    <dbReference type="NCBI Taxonomy" id="28930"/>
    <lineage>
        <taxon>Eukaryota</taxon>
        <taxon>Viridiplantae</taxon>
        <taxon>Streptophyta</taxon>
        <taxon>Embryophyta</taxon>
        <taxon>Tracheophyta</taxon>
        <taxon>Spermatophyta</taxon>
        <taxon>Magnoliopsida</taxon>
        <taxon>eudicotyledons</taxon>
        <taxon>Gunneridae</taxon>
        <taxon>Pentapetalae</taxon>
        <taxon>rosids</taxon>
        <taxon>fabids</taxon>
        <taxon>Fagales</taxon>
        <taxon>Fagaceae</taxon>
        <taxon>Fagus</taxon>
    </lineage>
</organism>
<dbReference type="EMBL" id="OIVN01005691">
    <property type="protein sequence ID" value="SPD23632.1"/>
    <property type="molecule type" value="Genomic_DNA"/>
</dbReference>
<evidence type="ECO:0000256" key="3">
    <source>
        <dbReference type="SAM" id="MobiDB-lite"/>
    </source>
</evidence>
<sequence>MEGRKSFASLNSWNAKHILPCLPVSPVHKLKVRFSVLGKEKKEEFSRSGEGIPPHLSQQTGSFNEDNDVPVSYEDNDVPVSYERPFWSQVSEDYDSRDIEIATAATAVAFAIHSLEEAELVIQNKRREDLETSRTKIKSRKDDSSMGLPSADRATTTFSNTEMKSAGTASISKSIGQEREAEERVFPTLNPSHASSARPTHSAERHQNQMRNSSRRNDVETKADAWERAEMERIKKRNENMNSQILAWENEKKTQAKLKMEKTKGELEHKRALNLRHYQEKIARIDQMAEEAREQLEENRRYQESKVKEKAKKIRSTDEVPVKCFCF</sequence>
<dbReference type="PANTHER" id="PTHR31471:SF5">
    <property type="entry name" value="GB|AAD39278.1"/>
    <property type="match status" value="1"/>
</dbReference>
<feature type="region of interest" description="Disordered" evidence="3">
    <location>
        <begin position="128"/>
        <end position="223"/>
    </location>
</feature>
<name>A0A2N9IFS4_FAGSY</name>
<comment type="similarity">
    <text evidence="1">Belongs to the remorin family.</text>
</comment>
<dbReference type="Pfam" id="PF03763">
    <property type="entry name" value="Remorin_C"/>
    <property type="match status" value="1"/>
</dbReference>
<feature type="compositionally biased region" description="Polar residues" evidence="3">
    <location>
        <begin position="189"/>
        <end position="199"/>
    </location>
</feature>
<feature type="region of interest" description="Disordered" evidence="3">
    <location>
        <begin position="44"/>
        <end position="70"/>
    </location>
</feature>
<dbReference type="AlphaFoldDB" id="A0A2N9IFS4"/>
<accession>A0A2N9IFS4</accession>
<protein>
    <recommendedName>
        <fullName evidence="4">Remorin C-terminal domain-containing protein</fullName>
    </recommendedName>
</protein>
<evidence type="ECO:0000256" key="2">
    <source>
        <dbReference type="SAM" id="Coils"/>
    </source>
</evidence>
<feature type="coiled-coil region" evidence="2">
    <location>
        <begin position="275"/>
        <end position="313"/>
    </location>
</feature>
<dbReference type="InterPro" id="IPR005516">
    <property type="entry name" value="Remorin_C"/>
</dbReference>